<keyword evidence="2" id="KW-1185">Reference proteome</keyword>
<organism evidence="1 2">
    <name type="scientific">Prunus dulcis</name>
    <name type="common">Almond</name>
    <name type="synonym">Amygdalus dulcis</name>
    <dbReference type="NCBI Taxonomy" id="3755"/>
    <lineage>
        <taxon>Eukaryota</taxon>
        <taxon>Viridiplantae</taxon>
        <taxon>Streptophyta</taxon>
        <taxon>Embryophyta</taxon>
        <taxon>Tracheophyta</taxon>
        <taxon>Spermatophyta</taxon>
        <taxon>Magnoliopsida</taxon>
        <taxon>eudicotyledons</taxon>
        <taxon>Gunneridae</taxon>
        <taxon>Pentapetalae</taxon>
        <taxon>rosids</taxon>
        <taxon>fabids</taxon>
        <taxon>Rosales</taxon>
        <taxon>Rosaceae</taxon>
        <taxon>Amygdaloideae</taxon>
        <taxon>Amygdaleae</taxon>
        <taxon>Prunus</taxon>
    </lineage>
</organism>
<dbReference type="AlphaFoldDB" id="A0AAD4WRK8"/>
<name>A0AAD4WRK8_PRUDU</name>
<protein>
    <submittedName>
        <fullName evidence="1">Uncharacterized protein</fullName>
    </submittedName>
</protein>
<accession>A0AAD4WRK8</accession>
<comment type="caution">
    <text evidence="1">The sequence shown here is derived from an EMBL/GenBank/DDBJ whole genome shotgun (WGS) entry which is preliminary data.</text>
</comment>
<proteinExistence type="predicted"/>
<evidence type="ECO:0000313" key="1">
    <source>
        <dbReference type="EMBL" id="KAI5348011.1"/>
    </source>
</evidence>
<dbReference type="EMBL" id="JAJFAZ020000001">
    <property type="protein sequence ID" value="KAI5348011.1"/>
    <property type="molecule type" value="Genomic_DNA"/>
</dbReference>
<gene>
    <name evidence="1" type="ORF">L3X38_000898</name>
</gene>
<sequence length="149" mass="16771">MFRRVRHFPYAALDVLAYEKTLYIVWDHHTWRWMFWCVMIQSARVGLSIGATHGVGCEIPHRPNGEGVMCLIWHTSHPSRGGLLGAHWLRVRRNSEVKRVGGWSNPRMGDHPGKLLRELPGTNPCGTLSSGPREDNILLGEVGQSTAPL</sequence>
<reference evidence="1 2" key="1">
    <citation type="journal article" date="2022" name="G3 (Bethesda)">
        <title>Whole-genome sequence and methylome profiling of the almond [Prunus dulcis (Mill.) D.A. Webb] cultivar 'Nonpareil'.</title>
        <authorList>
            <person name="D'Amico-Willman K.M."/>
            <person name="Ouma W.Z."/>
            <person name="Meulia T."/>
            <person name="Sideli G.M."/>
            <person name="Gradziel T.M."/>
            <person name="Fresnedo-Ramirez J."/>
        </authorList>
    </citation>
    <scope>NUCLEOTIDE SEQUENCE [LARGE SCALE GENOMIC DNA]</scope>
    <source>
        <strain evidence="1">Clone GOH B32 T37-40</strain>
    </source>
</reference>
<dbReference type="Proteomes" id="UP001054821">
    <property type="component" value="Chromosome 1"/>
</dbReference>
<evidence type="ECO:0000313" key="2">
    <source>
        <dbReference type="Proteomes" id="UP001054821"/>
    </source>
</evidence>